<dbReference type="EMBL" id="BMAW01012549">
    <property type="protein sequence ID" value="GFT29282.1"/>
    <property type="molecule type" value="Genomic_DNA"/>
</dbReference>
<evidence type="ECO:0000313" key="1">
    <source>
        <dbReference type="EMBL" id="GFT29282.1"/>
    </source>
</evidence>
<evidence type="ECO:0000313" key="2">
    <source>
        <dbReference type="Proteomes" id="UP000887013"/>
    </source>
</evidence>
<comment type="caution">
    <text evidence="1">The sequence shown here is derived from an EMBL/GenBank/DDBJ whole genome shotgun (WGS) entry which is preliminary data.</text>
</comment>
<organism evidence="1 2">
    <name type="scientific">Nephila pilipes</name>
    <name type="common">Giant wood spider</name>
    <name type="synonym">Nephila maculata</name>
    <dbReference type="NCBI Taxonomy" id="299642"/>
    <lineage>
        <taxon>Eukaryota</taxon>
        <taxon>Metazoa</taxon>
        <taxon>Ecdysozoa</taxon>
        <taxon>Arthropoda</taxon>
        <taxon>Chelicerata</taxon>
        <taxon>Arachnida</taxon>
        <taxon>Araneae</taxon>
        <taxon>Araneomorphae</taxon>
        <taxon>Entelegynae</taxon>
        <taxon>Araneoidea</taxon>
        <taxon>Nephilidae</taxon>
        <taxon>Nephila</taxon>
    </lineage>
</organism>
<name>A0A8X6NR42_NEPPI</name>
<gene>
    <name evidence="1" type="ORF">NPIL_225421</name>
</gene>
<sequence>MGKYIVVDGRRQTDERHMRVSKVQIHASIKCWMRCRRRLNAYTRVLRFCVKEETRHVALRRPSGIYRGEWFEQERCTASFQHISEET</sequence>
<accession>A0A8X6NR42</accession>
<keyword evidence="2" id="KW-1185">Reference proteome</keyword>
<dbReference type="AlphaFoldDB" id="A0A8X6NR42"/>
<protein>
    <submittedName>
        <fullName evidence="1">Uncharacterized protein</fullName>
    </submittedName>
</protein>
<reference evidence="1" key="1">
    <citation type="submission" date="2020-08" db="EMBL/GenBank/DDBJ databases">
        <title>Multicomponent nature underlies the extraordinary mechanical properties of spider dragline silk.</title>
        <authorList>
            <person name="Kono N."/>
            <person name="Nakamura H."/>
            <person name="Mori M."/>
            <person name="Yoshida Y."/>
            <person name="Ohtoshi R."/>
            <person name="Malay A.D."/>
            <person name="Moran D.A.P."/>
            <person name="Tomita M."/>
            <person name="Numata K."/>
            <person name="Arakawa K."/>
        </authorList>
    </citation>
    <scope>NUCLEOTIDE SEQUENCE</scope>
</reference>
<proteinExistence type="predicted"/>
<dbReference type="Proteomes" id="UP000887013">
    <property type="component" value="Unassembled WGS sequence"/>
</dbReference>